<name>A0A0X3AS60_9FLAO</name>
<dbReference type="EMBL" id="FCOR01000026">
    <property type="protein sequence ID" value="CVK17226.1"/>
    <property type="molecule type" value="Genomic_DNA"/>
</dbReference>
<evidence type="ECO:0000313" key="2">
    <source>
        <dbReference type="Proteomes" id="UP000182761"/>
    </source>
</evidence>
<gene>
    <name evidence="1" type="ORF">Ga0061079_1262</name>
</gene>
<proteinExistence type="predicted"/>
<reference evidence="1 2" key="1">
    <citation type="submission" date="2016-01" db="EMBL/GenBank/DDBJ databases">
        <authorList>
            <person name="McClelland M."/>
            <person name="Jain A."/>
            <person name="Saraogi P."/>
            <person name="Mendelson R."/>
            <person name="Westerman R."/>
            <person name="SanMiguel P."/>
            <person name="Csonka L."/>
        </authorList>
    </citation>
    <scope>NUCLEOTIDE SEQUENCE [LARGE SCALE GENOMIC DNA]</scope>
    <source>
        <strain evidence="1 2">R-53146</strain>
    </source>
</reference>
<dbReference type="OrthoDB" id="615153at2"/>
<sequence>MNNEHNPIALRINRIQQKWKDKIQGKNYKVVRFLLEDEDDLPLINGFYKLESSIYRSIDEVLVVMLTDFVNSNEYSYLLAKDWIGEYEKNLSKHPNLPWKEFSEYKEKLQQANPEQLQGRLLIDLLSSYQKCMPNQTENLRIGIIPRKISSYQDFAKWIEKFAMQLPQGIGIVLTDYTQNLYYSRLMNNSNFSGCSLTVESQNMKDAYEELIKSGNPADPQVKFNTCMLEMGKKASEQNKKGVYHWGKKLLEIGQSTADKSIWASAHLIFAGFLFGFKDVNIHPLLDKGIAICQSQLKNNDTSSLSILLQLYNYKASYYSIENKPAKAWECFIKSTEEAMHHQHIMEAISSCKNAIIVAEKHFMKSDMNYYMENGFFKKVYSQGDEFIKATEFNFIANYYLSNSRILTQKEYQTINERMVNLYGHKWRHQAYSKLQASP</sequence>
<protein>
    <submittedName>
        <fullName evidence="1">Uncharacterized protein</fullName>
    </submittedName>
</protein>
<dbReference type="AlphaFoldDB" id="A0A0X3AS60"/>
<dbReference type="STRING" id="1586267.GCA_001418685_02092"/>
<organism evidence="1 2">
    <name type="scientific">Apibacter mensalis</name>
    <dbReference type="NCBI Taxonomy" id="1586267"/>
    <lineage>
        <taxon>Bacteria</taxon>
        <taxon>Pseudomonadati</taxon>
        <taxon>Bacteroidota</taxon>
        <taxon>Flavobacteriia</taxon>
        <taxon>Flavobacteriales</taxon>
        <taxon>Weeksellaceae</taxon>
        <taxon>Apibacter</taxon>
    </lineage>
</organism>
<accession>A0A0X3AS60</accession>
<dbReference type="RefSeq" id="WP_055426381.1">
    <property type="nucleotide sequence ID" value="NZ_FCOR01000026.1"/>
</dbReference>
<keyword evidence="2" id="KW-1185">Reference proteome</keyword>
<dbReference type="Proteomes" id="UP000182761">
    <property type="component" value="Unassembled WGS sequence"/>
</dbReference>
<evidence type="ECO:0000313" key="1">
    <source>
        <dbReference type="EMBL" id="CVK17226.1"/>
    </source>
</evidence>